<comment type="caution">
    <text evidence="3">The sequence shown here is derived from an EMBL/GenBank/DDBJ whole genome shotgun (WGS) entry which is preliminary data.</text>
</comment>
<dbReference type="PANTHER" id="PTHR40466">
    <property type="entry name" value="EXPRESSED PROTEIN"/>
    <property type="match status" value="1"/>
</dbReference>
<dbReference type="InterPro" id="IPR039965">
    <property type="entry name" value="C3H7.08c"/>
</dbReference>
<dbReference type="EMBL" id="MU865288">
    <property type="protein sequence ID" value="KAK4232357.1"/>
    <property type="molecule type" value="Genomic_DNA"/>
</dbReference>
<accession>A0AAN7C021</accession>
<gene>
    <name evidence="3" type="ORF">QBC38DRAFT_463904</name>
</gene>
<sequence length="133" mass="14142">MASLITRRAFSMSARRLVSAEQSAGEAALKSESKKNPEILVLGGVMACALAGAGLYFGRSPTKSTSENTVPIAQNSMPWESGSTHGKYQYYPGGDSSAAPKDAPSAVNVVVVPNVNLPKHLHDKYNKWGKEGY</sequence>
<proteinExistence type="predicted"/>
<keyword evidence="2" id="KW-1133">Transmembrane helix</keyword>
<feature type="region of interest" description="Disordered" evidence="1">
    <location>
        <begin position="62"/>
        <end position="102"/>
    </location>
</feature>
<dbReference type="Proteomes" id="UP001301958">
    <property type="component" value="Unassembled WGS sequence"/>
</dbReference>
<feature type="transmembrane region" description="Helical" evidence="2">
    <location>
        <begin position="39"/>
        <end position="58"/>
    </location>
</feature>
<feature type="compositionally biased region" description="Polar residues" evidence="1">
    <location>
        <begin position="62"/>
        <end position="86"/>
    </location>
</feature>
<reference evidence="3" key="2">
    <citation type="submission" date="2023-05" db="EMBL/GenBank/DDBJ databases">
        <authorList>
            <consortium name="Lawrence Berkeley National Laboratory"/>
            <person name="Steindorff A."/>
            <person name="Hensen N."/>
            <person name="Bonometti L."/>
            <person name="Westerberg I."/>
            <person name="Brannstrom I.O."/>
            <person name="Guillou S."/>
            <person name="Cros-Aarteil S."/>
            <person name="Calhoun S."/>
            <person name="Haridas S."/>
            <person name="Kuo A."/>
            <person name="Mondo S."/>
            <person name="Pangilinan J."/>
            <person name="Riley R."/>
            <person name="Labutti K."/>
            <person name="Andreopoulos B."/>
            <person name="Lipzen A."/>
            <person name="Chen C."/>
            <person name="Yanf M."/>
            <person name="Daum C."/>
            <person name="Ng V."/>
            <person name="Clum A."/>
            <person name="Ohm R."/>
            <person name="Martin F."/>
            <person name="Silar P."/>
            <person name="Natvig D."/>
            <person name="Lalanne C."/>
            <person name="Gautier V."/>
            <person name="Ament-Velasquez S.L."/>
            <person name="Kruys A."/>
            <person name="Hutchinson M.I."/>
            <person name="Powell A.J."/>
            <person name="Barry K."/>
            <person name="Miller A.N."/>
            <person name="Grigoriev I.V."/>
            <person name="Debuchy R."/>
            <person name="Gladieux P."/>
            <person name="Thoren M.H."/>
            <person name="Johannesson H."/>
        </authorList>
    </citation>
    <scope>NUCLEOTIDE SEQUENCE</scope>
    <source>
        <strain evidence="3">CBS 990.96</strain>
    </source>
</reference>
<dbReference type="PANTHER" id="PTHR40466:SF1">
    <property type="entry name" value="FUNGAL PROTEIN"/>
    <property type="match status" value="1"/>
</dbReference>
<reference evidence="3" key="1">
    <citation type="journal article" date="2023" name="Mol. Phylogenet. Evol.">
        <title>Genome-scale phylogeny and comparative genomics of the fungal order Sordariales.</title>
        <authorList>
            <person name="Hensen N."/>
            <person name="Bonometti L."/>
            <person name="Westerberg I."/>
            <person name="Brannstrom I.O."/>
            <person name="Guillou S."/>
            <person name="Cros-Aarteil S."/>
            <person name="Calhoun S."/>
            <person name="Haridas S."/>
            <person name="Kuo A."/>
            <person name="Mondo S."/>
            <person name="Pangilinan J."/>
            <person name="Riley R."/>
            <person name="LaButti K."/>
            <person name="Andreopoulos B."/>
            <person name="Lipzen A."/>
            <person name="Chen C."/>
            <person name="Yan M."/>
            <person name="Daum C."/>
            <person name="Ng V."/>
            <person name="Clum A."/>
            <person name="Steindorff A."/>
            <person name="Ohm R.A."/>
            <person name="Martin F."/>
            <person name="Silar P."/>
            <person name="Natvig D.O."/>
            <person name="Lalanne C."/>
            <person name="Gautier V."/>
            <person name="Ament-Velasquez S.L."/>
            <person name="Kruys A."/>
            <person name="Hutchinson M.I."/>
            <person name="Powell A.J."/>
            <person name="Barry K."/>
            <person name="Miller A.N."/>
            <person name="Grigoriev I.V."/>
            <person name="Debuchy R."/>
            <person name="Gladieux P."/>
            <person name="Hiltunen Thoren M."/>
            <person name="Johannesson H."/>
        </authorList>
    </citation>
    <scope>NUCLEOTIDE SEQUENCE</scope>
    <source>
        <strain evidence="3">CBS 990.96</strain>
    </source>
</reference>
<name>A0AAN7C021_9PEZI</name>
<evidence type="ECO:0000256" key="2">
    <source>
        <dbReference type="SAM" id="Phobius"/>
    </source>
</evidence>
<evidence type="ECO:0000313" key="3">
    <source>
        <dbReference type="EMBL" id="KAK4232357.1"/>
    </source>
</evidence>
<organism evidence="3 4">
    <name type="scientific">Podospora fimiseda</name>
    <dbReference type="NCBI Taxonomy" id="252190"/>
    <lineage>
        <taxon>Eukaryota</taxon>
        <taxon>Fungi</taxon>
        <taxon>Dikarya</taxon>
        <taxon>Ascomycota</taxon>
        <taxon>Pezizomycotina</taxon>
        <taxon>Sordariomycetes</taxon>
        <taxon>Sordariomycetidae</taxon>
        <taxon>Sordariales</taxon>
        <taxon>Podosporaceae</taxon>
        <taxon>Podospora</taxon>
    </lineage>
</organism>
<protein>
    <submittedName>
        <fullName evidence="3">Uncharacterized protein</fullName>
    </submittedName>
</protein>
<keyword evidence="2" id="KW-0812">Transmembrane</keyword>
<keyword evidence="4" id="KW-1185">Reference proteome</keyword>
<keyword evidence="2" id="KW-0472">Membrane</keyword>
<dbReference type="AlphaFoldDB" id="A0AAN7C021"/>
<evidence type="ECO:0000313" key="4">
    <source>
        <dbReference type="Proteomes" id="UP001301958"/>
    </source>
</evidence>
<evidence type="ECO:0000256" key="1">
    <source>
        <dbReference type="SAM" id="MobiDB-lite"/>
    </source>
</evidence>